<dbReference type="InterPro" id="IPR036282">
    <property type="entry name" value="Glutathione-S-Trfase_C_sf"/>
</dbReference>
<dbReference type="RefSeq" id="WP_091413506.1">
    <property type="nucleotide sequence ID" value="NZ_LT629749.1"/>
</dbReference>
<dbReference type="Proteomes" id="UP000199092">
    <property type="component" value="Chromosome I"/>
</dbReference>
<dbReference type="GO" id="GO:0005737">
    <property type="term" value="C:cytoplasm"/>
    <property type="evidence" value="ECO:0007669"/>
    <property type="project" value="TreeGrafter"/>
</dbReference>
<dbReference type="EMBL" id="LT629749">
    <property type="protein sequence ID" value="SDS96812.1"/>
    <property type="molecule type" value="Genomic_DNA"/>
</dbReference>
<feature type="domain" description="GST C-terminal" evidence="2">
    <location>
        <begin position="185"/>
        <end position="307"/>
    </location>
</feature>
<feature type="region of interest" description="Disordered" evidence="1">
    <location>
        <begin position="1"/>
        <end position="31"/>
    </location>
</feature>
<organism evidence="3 4">
    <name type="scientific">Friedmanniella luteola</name>
    <dbReference type="NCBI Taxonomy" id="546871"/>
    <lineage>
        <taxon>Bacteria</taxon>
        <taxon>Bacillati</taxon>
        <taxon>Actinomycetota</taxon>
        <taxon>Actinomycetes</taxon>
        <taxon>Propionibacteriales</taxon>
        <taxon>Nocardioidaceae</taxon>
        <taxon>Friedmanniella</taxon>
    </lineage>
</organism>
<dbReference type="InterPro" id="IPR010987">
    <property type="entry name" value="Glutathione-S-Trfase_C-like"/>
</dbReference>
<reference evidence="3 4" key="1">
    <citation type="submission" date="2016-10" db="EMBL/GenBank/DDBJ databases">
        <authorList>
            <person name="de Groot N.N."/>
        </authorList>
    </citation>
    <scope>NUCLEOTIDE SEQUENCE [LARGE SCALE GENOMIC DNA]</scope>
    <source>
        <strain evidence="3 4">DSM 21741</strain>
    </source>
</reference>
<evidence type="ECO:0000259" key="2">
    <source>
        <dbReference type="PROSITE" id="PS50405"/>
    </source>
</evidence>
<feature type="compositionally biased region" description="Polar residues" evidence="1">
    <location>
        <begin position="1"/>
        <end position="10"/>
    </location>
</feature>
<dbReference type="Gene3D" id="1.20.1050.10">
    <property type="match status" value="1"/>
</dbReference>
<evidence type="ECO:0000313" key="4">
    <source>
        <dbReference type="Proteomes" id="UP000199092"/>
    </source>
</evidence>
<dbReference type="PANTHER" id="PTHR32419:SF6">
    <property type="entry name" value="GLUTATHIONE S-TRANSFERASE OMEGA-LIKE 1-RELATED"/>
    <property type="match status" value="1"/>
</dbReference>
<dbReference type="SUPFAM" id="SSF47616">
    <property type="entry name" value="GST C-terminal domain-like"/>
    <property type="match status" value="1"/>
</dbReference>
<keyword evidence="4" id="KW-1185">Reference proteome</keyword>
<feature type="compositionally biased region" description="Basic and acidic residues" evidence="1">
    <location>
        <begin position="15"/>
        <end position="31"/>
    </location>
</feature>
<name>A0A1H1WII6_9ACTN</name>
<protein>
    <submittedName>
        <fullName evidence="3">Putative glutathione S-transferase</fullName>
    </submittedName>
</protein>
<dbReference type="PANTHER" id="PTHR32419">
    <property type="entry name" value="GLUTATHIONYL-HYDROQUINONE REDUCTASE"/>
    <property type="match status" value="1"/>
</dbReference>
<dbReference type="PROSITE" id="PS50405">
    <property type="entry name" value="GST_CTER"/>
    <property type="match status" value="1"/>
</dbReference>
<dbReference type="OrthoDB" id="9769158at2"/>
<accession>A0A1H1WII6</accession>
<proteinExistence type="predicted"/>
<dbReference type="AlphaFoldDB" id="A0A1H1WII6"/>
<dbReference type="Gene3D" id="3.40.30.10">
    <property type="entry name" value="Glutaredoxin"/>
    <property type="match status" value="1"/>
</dbReference>
<evidence type="ECO:0000313" key="3">
    <source>
        <dbReference type="EMBL" id="SDS96812.1"/>
    </source>
</evidence>
<sequence>MTLTTPSTRFASPVDTERHGEYRIHQRPEDPRPLYRFTGRLSSDGSTAFHAEPGRYHLYAGWFCPWAQRVVLQIAANGLLGSSGGEGGRPPSGVPGAIGVSYVDDARDGRGWAFRETHGPDPVNGFTLLRQAYEATEPGFDGHISVPTLWDTTTGRVVSNDFVTLGIDIATQFTGSRWPGVDTYPAHLRAEIEELDAWVGPAVNRGAGRARGQGPAAEQARTDLLAAFTRLDDLLADRSFLVGQGLTEADFRLWVTLARYDVQTNATGQVGPPLTAWPHLARYAGWLAELPAFRATTRWASFSAPGTSPSFLPSSPVRSHP</sequence>
<dbReference type="GO" id="GO:0004364">
    <property type="term" value="F:glutathione transferase activity"/>
    <property type="evidence" value="ECO:0007669"/>
    <property type="project" value="InterPro"/>
</dbReference>
<evidence type="ECO:0000256" key="1">
    <source>
        <dbReference type="SAM" id="MobiDB-lite"/>
    </source>
</evidence>
<keyword evidence="3" id="KW-0808">Transferase</keyword>
<dbReference type="STRING" id="546871.SAMN04488543_2739"/>
<dbReference type="Pfam" id="PF13410">
    <property type="entry name" value="GST_C_2"/>
    <property type="match status" value="1"/>
</dbReference>
<dbReference type="InterPro" id="IPR016639">
    <property type="entry name" value="GST_Omega/GSH"/>
</dbReference>
<gene>
    <name evidence="3" type="ORF">SAMN04488543_2739</name>
</gene>